<protein>
    <recommendedName>
        <fullName evidence="3">Type I phosphodiesterase/nucleotide pyrophosphatase</fullName>
    </recommendedName>
</protein>
<dbReference type="EMBL" id="JAVRRF010000021">
    <property type="protein sequence ID" value="KAK5054957.1"/>
    <property type="molecule type" value="Genomic_DNA"/>
</dbReference>
<dbReference type="Proteomes" id="UP001345691">
    <property type="component" value="Unassembled WGS sequence"/>
</dbReference>
<comment type="caution">
    <text evidence="1">The sequence shown here is derived from an EMBL/GenBank/DDBJ whole genome shotgun (WGS) entry which is preliminary data.</text>
</comment>
<name>A0ABR0J376_9EURO</name>
<dbReference type="InterPro" id="IPR017850">
    <property type="entry name" value="Alkaline_phosphatase_core_sf"/>
</dbReference>
<gene>
    <name evidence="1" type="ORF">LTR69_008525</name>
</gene>
<accession>A0ABR0J376</accession>
<dbReference type="Pfam" id="PF01663">
    <property type="entry name" value="Phosphodiest"/>
    <property type="match status" value="1"/>
</dbReference>
<evidence type="ECO:0000313" key="1">
    <source>
        <dbReference type="EMBL" id="KAK5054957.1"/>
    </source>
</evidence>
<keyword evidence="2" id="KW-1185">Reference proteome</keyword>
<organism evidence="1 2">
    <name type="scientific">Exophiala sideris</name>
    <dbReference type="NCBI Taxonomy" id="1016849"/>
    <lineage>
        <taxon>Eukaryota</taxon>
        <taxon>Fungi</taxon>
        <taxon>Dikarya</taxon>
        <taxon>Ascomycota</taxon>
        <taxon>Pezizomycotina</taxon>
        <taxon>Eurotiomycetes</taxon>
        <taxon>Chaetothyriomycetidae</taxon>
        <taxon>Chaetothyriales</taxon>
        <taxon>Herpotrichiellaceae</taxon>
        <taxon>Exophiala</taxon>
    </lineage>
</organism>
<reference evidence="1 2" key="1">
    <citation type="submission" date="2023-08" db="EMBL/GenBank/DDBJ databases">
        <title>Black Yeasts Isolated from many extreme environments.</title>
        <authorList>
            <person name="Coleine C."/>
            <person name="Stajich J.E."/>
            <person name="Selbmann L."/>
        </authorList>
    </citation>
    <scope>NUCLEOTIDE SEQUENCE [LARGE SCALE GENOMIC DNA]</scope>
    <source>
        <strain evidence="1 2">CCFEE 6328</strain>
    </source>
</reference>
<dbReference type="Gene3D" id="3.40.720.10">
    <property type="entry name" value="Alkaline Phosphatase, subunit A"/>
    <property type="match status" value="1"/>
</dbReference>
<dbReference type="SUPFAM" id="SSF53649">
    <property type="entry name" value="Alkaline phosphatase-like"/>
    <property type="match status" value="1"/>
</dbReference>
<proteinExistence type="predicted"/>
<evidence type="ECO:0000313" key="2">
    <source>
        <dbReference type="Proteomes" id="UP001345691"/>
    </source>
</evidence>
<evidence type="ECO:0008006" key="3">
    <source>
        <dbReference type="Google" id="ProtNLM"/>
    </source>
</evidence>
<dbReference type="InterPro" id="IPR002591">
    <property type="entry name" value="Phosphodiest/P_Trfase"/>
</dbReference>
<sequence>MIVDGLHSSDVEKYTAARPASTISKLLATGYEYTNAFTSAPSDSFPGTMAQFTGGSPRTTGIWYDDVWDWTYYPPGSQCQGSAGSEVVYDESIDYNSTMLFSGGIDESNLPLTLINGICTPIYPHQRLMVNTVFEVIHASGKQTAYVDKHPAYDIVRGPSGQGLSVGYFPEIAAVANTIDATITYDSLHVQAWLDFIDGNVPTNSSGGLNSMPALMAGNFQAVSVAQKTVGYNNDSSLSTGLLKALDFVDTSLDQIVSKLKAKGYLNDSLIIVASKHGQAPINPQLWNEVSPDDLAEAVGVPTAFITTDDIALIWLNNTADIPKAVSNLQANATALKIQEVIAGANLIQQGFGNPLTSSRVPHIIVRPQLGTCYTTSKAKIAEHGGLSNDDRNAACFVSNPMLKKMTYTGMVNTTQVAPTILTALGLNAQQLQAVVAEDTSPLEGFGAQWADW</sequence>